<feature type="domain" description="GGDEF" evidence="6">
    <location>
        <begin position="306"/>
        <end position="443"/>
    </location>
</feature>
<gene>
    <name evidence="7" type="ORF">GCM10007388_10430</name>
</gene>
<dbReference type="InterPro" id="IPR059127">
    <property type="entry name" value="Diguanyl_cycl_sensor_dom"/>
</dbReference>
<dbReference type="CDD" id="cd01949">
    <property type="entry name" value="GGDEF"/>
    <property type="match status" value="1"/>
</dbReference>
<dbReference type="PANTHER" id="PTHR45138">
    <property type="entry name" value="REGULATORY COMPONENTS OF SENSORY TRANSDUCTION SYSTEM"/>
    <property type="match status" value="1"/>
</dbReference>
<dbReference type="InterPro" id="IPR029787">
    <property type="entry name" value="Nucleotide_cyclase"/>
</dbReference>
<dbReference type="EC" id="2.7.7.65" evidence="1"/>
<feature type="domain" description="PAS" evidence="5">
    <location>
        <begin position="148"/>
        <end position="201"/>
    </location>
</feature>
<evidence type="ECO:0000256" key="1">
    <source>
        <dbReference type="ARBA" id="ARBA00012528"/>
    </source>
</evidence>
<dbReference type="Pfam" id="PF24820">
    <property type="entry name" value="Diguanyl_cycl_sensor"/>
    <property type="match status" value="1"/>
</dbReference>
<organism evidence="7 8">
    <name type="scientific">Pseudoduganella plicata</name>
    <dbReference type="NCBI Taxonomy" id="321984"/>
    <lineage>
        <taxon>Bacteria</taxon>
        <taxon>Pseudomonadati</taxon>
        <taxon>Pseudomonadota</taxon>
        <taxon>Betaproteobacteria</taxon>
        <taxon>Burkholderiales</taxon>
        <taxon>Oxalobacteraceae</taxon>
        <taxon>Telluria group</taxon>
        <taxon>Pseudoduganella</taxon>
    </lineage>
</organism>
<dbReference type="Gene3D" id="3.30.70.270">
    <property type="match status" value="1"/>
</dbReference>
<evidence type="ECO:0000259" key="5">
    <source>
        <dbReference type="PROSITE" id="PS50112"/>
    </source>
</evidence>
<accession>A0AA87Y5W5</accession>
<keyword evidence="3" id="KW-0597">Phosphoprotein</keyword>
<dbReference type="CDD" id="cd00130">
    <property type="entry name" value="PAS"/>
    <property type="match status" value="1"/>
</dbReference>
<dbReference type="GO" id="GO:1902201">
    <property type="term" value="P:negative regulation of bacterial-type flagellum-dependent cell motility"/>
    <property type="evidence" value="ECO:0007669"/>
    <property type="project" value="TreeGrafter"/>
</dbReference>
<evidence type="ECO:0000313" key="8">
    <source>
        <dbReference type="Proteomes" id="UP000619512"/>
    </source>
</evidence>
<dbReference type="InterPro" id="IPR043128">
    <property type="entry name" value="Rev_trsase/Diguanyl_cyclase"/>
</dbReference>
<dbReference type="Pfam" id="PF00990">
    <property type="entry name" value="GGDEF"/>
    <property type="match status" value="1"/>
</dbReference>
<dbReference type="GO" id="GO:0000160">
    <property type="term" value="P:phosphorelay signal transduction system"/>
    <property type="evidence" value="ECO:0007669"/>
    <property type="project" value="InterPro"/>
</dbReference>
<reference evidence="7" key="2">
    <citation type="submission" date="2022-12" db="EMBL/GenBank/DDBJ databases">
        <authorList>
            <person name="Sun Q."/>
            <person name="Kim S."/>
        </authorList>
    </citation>
    <scope>NUCLEOTIDE SEQUENCE</scope>
    <source>
        <strain evidence="7">KCTC 12344</strain>
    </source>
</reference>
<dbReference type="AlphaFoldDB" id="A0AA87Y5W5"/>
<dbReference type="PROSITE" id="PS50112">
    <property type="entry name" value="PAS"/>
    <property type="match status" value="1"/>
</dbReference>
<evidence type="ECO:0000256" key="3">
    <source>
        <dbReference type="PROSITE-ProRule" id="PRU00169"/>
    </source>
</evidence>
<dbReference type="PROSITE" id="PS50110">
    <property type="entry name" value="RESPONSE_REGULATORY"/>
    <property type="match status" value="1"/>
</dbReference>
<dbReference type="GO" id="GO:0005886">
    <property type="term" value="C:plasma membrane"/>
    <property type="evidence" value="ECO:0007669"/>
    <property type="project" value="TreeGrafter"/>
</dbReference>
<dbReference type="SUPFAM" id="SSF52172">
    <property type="entry name" value="CheY-like"/>
    <property type="match status" value="1"/>
</dbReference>
<dbReference type="NCBIfam" id="TIGR00254">
    <property type="entry name" value="GGDEF"/>
    <property type="match status" value="1"/>
</dbReference>
<evidence type="ECO:0000259" key="6">
    <source>
        <dbReference type="PROSITE" id="PS50887"/>
    </source>
</evidence>
<dbReference type="Gene3D" id="3.40.50.2300">
    <property type="match status" value="1"/>
</dbReference>
<dbReference type="InterPro" id="IPR011006">
    <property type="entry name" value="CheY-like_superfamily"/>
</dbReference>
<dbReference type="NCBIfam" id="TIGR00229">
    <property type="entry name" value="sensory_box"/>
    <property type="match status" value="1"/>
</dbReference>
<comment type="catalytic activity">
    <reaction evidence="2">
        <text>2 GTP = 3',3'-c-di-GMP + 2 diphosphate</text>
        <dbReference type="Rhea" id="RHEA:24898"/>
        <dbReference type="ChEBI" id="CHEBI:33019"/>
        <dbReference type="ChEBI" id="CHEBI:37565"/>
        <dbReference type="ChEBI" id="CHEBI:58805"/>
        <dbReference type="EC" id="2.7.7.65"/>
    </reaction>
</comment>
<dbReference type="InterPro" id="IPR035965">
    <property type="entry name" value="PAS-like_dom_sf"/>
</dbReference>
<dbReference type="SUPFAM" id="SSF55073">
    <property type="entry name" value="Nucleotide cyclase"/>
    <property type="match status" value="1"/>
</dbReference>
<dbReference type="InterPro" id="IPR000014">
    <property type="entry name" value="PAS"/>
</dbReference>
<dbReference type="GO" id="GO:0043709">
    <property type="term" value="P:cell adhesion involved in single-species biofilm formation"/>
    <property type="evidence" value="ECO:0007669"/>
    <property type="project" value="TreeGrafter"/>
</dbReference>
<dbReference type="Pfam" id="PF00072">
    <property type="entry name" value="Response_reg"/>
    <property type="match status" value="1"/>
</dbReference>
<dbReference type="GO" id="GO:0052621">
    <property type="term" value="F:diguanylate cyclase activity"/>
    <property type="evidence" value="ECO:0007669"/>
    <property type="project" value="UniProtKB-EC"/>
</dbReference>
<dbReference type="Gene3D" id="3.30.450.20">
    <property type="entry name" value="PAS domain"/>
    <property type="match status" value="1"/>
</dbReference>
<evidence type="ECO:0000313" key="7">
    <source>
        <dbReference type="EMBL" id="GGY79310.1"/>
    </source>
</evidence>
<dbReference type="SUPFAM" id="SSF55785">
    <property type="entry name" value="PYP-like sensor domain (PAS domain)"/>
    <property type="match status" value="1"/>
</dbReference>
<reference evidence="7" key="1">
    <citation type="journal article" date="2014" name="Int. J. Syst. Evol. Microbiol.">
        <title>Complete genome sequence of Corynebacterium casei LMG S-19264T (=DSM 44701T), isolated from a smear-ripened cheese.</title>
        <authorList>
            <consortium name="US DOE Joint Genome Institute (JGI-PGF)"/>
            <person name="Walter F."/>
            <person name="Albersmeier A."/>
            <person name="Kalinowski J."/>
            <person name="Ruckert C."/>
        </authorList>
    </citation>
    <scope>NUCLEOTIDE SEQUENCE</scope>
    <source>
        <strain evidence="7">KCTC 12344</strain>
    </source>
</reference>
<dbReference type="SMART" id="SM00267">
    <property type="entry name" value="GGDEF"/>
    <property type="match status" value="1"/>
</dbReference>
<feature type="modified residue" description="4-aspartylphosphate" evidence="3">
    <location>
        <position position="69"/>
    </location>
</feature>
<feature type="domain" description="Response regulatory" evidence="4">
    <location>
        <begin position="20"/>
        <end position="136"/>
    </location>
</feature>
<dbReference type="SMART" id="SM00091">
    <property type="entry name" value="PAS"/>
    <property type="match status" value="1"/>
</dbReference>
<dbReference type="CDD" id="cd19920">
    <property type="entry name" value="REC_PA4781-like"/>
    <property type="match status" value="1"/>
</dbReference>
<dbReference type="InterPro" id="IPR050469">
    <property type="entry name" value="Diguanylate_Cyclase"/>
</dbReference>
<dbReference type="SMART" id="SM00448">
    <property type="entry name" value="REC"/>
    <property type="match status" value="1"/>
</dbReference>
<dbReference type="InterPro" id="IPR000160">
    <property type="entry name" value="GGDEF_dom"/>
</dbReference>
<comment type="caution">
    <text evidence="7">The sequence shown here is derived from an EMBL/GenBank/DDBJ whole genome shotgun (WGS) entry which is preliminary data.</text>
</comment>
<dbReference type="PROSITE" id="PS50887">
    <property type="entry name" value="GGDEF"/>
    <property type="match status" value="1"/>
</dbReference>
<dbReference type="FunFam" id="3.30.70.270:FF:000001">
    <property type="entry name" value="Diguanylate cyclase domain protein"/>
    <property type="match status" value="1"/>
</dbReference>
<sequence length="455" mass="49963">MDVSQMSPGSTGFSPPRDAAVLIVDDAPDSLSALRSLMVDQGYQTFVANTGERALQLARRVHPDLILLDIVMPGMDGFETCRQLKAHPVTQRIPVIFMSARTETDDVVAGFDLGAVDYLRKPLRMPEVCARVRTQLSIRASSETQHEQAERLRAIVNSMAEGLLIIEANGRIQFTNPACDGYLGYAPDELAGRHIDDLLNPLVAQEYLEYFSRYAAHPETAHSHGTREVIIRHKQGKSVCMDLTLTPMFLRQPLFIGLLHDITHHKLSEDALQRAAMVDPLTKIANRRHFDSFLEKEWQRATRTGAPLSLVVLDVDHFKLYNDSLGHVAGDIGLQQVAQAIASHALRGTDLAARYGGEEFVLLFAETDAGAAAALAESVRAHIEALQLPHPKSPTSPWITVSIGVATMRPRQQDKIETLFVGADRAMYAAKEDGRNLVRVMQPGLVAISACAGSP</sequence>
<dbReference type="PANTHER" id="PTHR45138:SF9">
    <property type="entry name" value="DIGUANYLATE CYCLASE DGCM-RELATED"/>
    <property type="match status" value="1"/>
</dbReference>
<dbReference type="EMBL" id="BMWW01000001">
    <property type="protein sequence ID" value="GGY79310.1"/>
    <property type="molecule type" value="Genomic_DNA"/>
</dbReference>
<dbReference type="InterPro" id="IPR001789">
    <property type="entry name" value="Sig_transdc_resp-reg_receiver"/>
</dbReference>
<evidence type="ECO:0000256" key="2">
    <source>
        <dbReference type="ARBA" id="ARBA00034247"/>
    </source>
</evidence>
<proteinExistence type="predicted"/>
<name>A0AA87Y5W5_9BURK</name>
<protein>
    <recommendedName>
        <fullName evidence="1">diguanylate cyclase</fullName>
        <ecNumber evidence="1">2.7.7.65</ecNumber>
    </recommendedName>
</protein>
<dbReference type="Proteomes" id="UP000619512">
    <property type="component" value="Unassembled WGS sequence"/>
</dbReference>
<evidence type="ECO:0000259" key="4">
    <source>
        <dbReference type="PROSITE" id="PS50110"/>
    </source>
</evidence>